<name>A0ABY5XM25_RHISU</name>
<proteinExistence type="predicted"/>
<reference evidence="1" key="1">
    <citation type="submission" date="2022-09" db="EMBL/GenBank/DDBJ databases">
        <title>Australian commercial rhizobial inoculants.</title>
        <authorList>
            <person name="Kohlmeier M.G."/>
            <person name="O'Hara G.W."/>
            <person name="Colombi E."/>
            <person name="Ramsay J.P."/>
            <person name="Terpolilli J."/>
        </authorList>
    </citation>
    <scope>NUCLEOTIDE SEQUENCE</scope>
    <source>
        <strain evidence="1">WSM1592</strain>
    </source>
</reference>
<protein>
    <submittedName>
        <fullName evidence="1">Uncharacterized protein</fullName>
    </submittedName>
</protein>
<sequence>MSKGKLDTPLDGLGIKLMPVYRRRAAAQSHARGMMHEIEDDPFGK</sequence>
<evidence type="ECO:0000313" key="1">
    <source>
        <dbReference type="EMBL" id="UWU15633.1"/>
    </source>
</evidence>
<dbReference type="RefSeq" id="WP_156915228.1">
    <property type="nucleotide sequence ID" value="NZ_CP104143.1"/>
</dbReference>
<gene>
    <name evidence="1" type="ORF">N2599_06440</name>
</gene>
<keyword evidence="2" id="KW-1185">Reference proteome</keyword>
<accession>A0ABY5XM25</accession>
<organism evidence="1 2">
    <name type="scientific">Rhizobium sullae</name>
    <name type="common">Rhizobium hedysari</name>
    <dbReference type="NCBI Taxonomy" id="50338"/>
    <lineage>
        <taxon>Bacteria</taxon>
        <taxon>Pseudomonadati</taxon>
        <taxon>Pseudomonadota</taxon>
        <taxon>Alphaproteobacteria</taxon>
        <taxon>Hyphomicrobiales</taxon>
        <taxon>Rhizobiaceae</taxon>
        <taxon>Rhizobium/Agrobacterium group</taxon>
        <taxon>Rhizobium</taxon>
    </lineage>
</organism>
<dbReference type="Proteomes" id="UP001060123">
    <property type="component" value="Chromosome"/>
</dbReference>
<evidence type="ECO:0000313" key="2">
    <source>
        <dbReference type="Proteomes" id="UP001060123"/>
    </source>
</evidence>
<dbReference type="EMBL" id="CP104143">
    <property type="protein sequence ID" value="UWU15633.1"/>
    <property type="molecule type" value="Genomic_DNA"/>
</dbReference>